<dbReference type="AlphaFoldDB" id="A0A399G384"/>
<dbReference type="EMBL" id="CP063196">
    <property type="protein sequence ID" value="UOE19086.1"/>
    <property type="molecule type" value="Genomic_DNA"/>
</dbReference>
<reference evidence="1" key="1">
    <citation type="submission" date="2020-10" db="EMBL/GenBank/DDBJ databases">
        <title>De novo genome project of the cellulose decomposer Thermobifida halotolerans type strain.</title>
        <authorList>
            <person name="Nagy I."/>
            <person name="Horvath B."/>
            <person name="Kukolya J."/>
            <person name="Nagy I."/>
            <person name="Orsini M."/>
        </authorList>
    </citation>
    <scope>NUCLEOTIDE SEQUENCE</scope>
    <source>
        <strain evidence="1">DSM 44931</strain>
    </source>
</reference>
<evidence type="ECO:0000313" key="2">
    <source>
        <dbReference type="Proteomes" id="UP000265719"/>
    </source>
</evidence>
<evidence type="ECO:0000313" key="1">
    <source>
        <dbReference type="EMBL" id="UOE19086.1"/>
    </source>
</evidence>
<gene>
    <name evidence="1" type="ORF">NI17_020385</name>
</gene>
<sequence>MNRSGEESVWLGFGPRDAVQVRDGRVFDAGDAARTLRPWPSTIAGAVGAAFGREVGAVRGALPTRRDPVAERWLPYFPLPADVVPVERNPRRWTRLRPVETGVATDLGGTDTLLLSAPGAGASPADCWWGAARLRDYLRGDAPAARAGAAASPFTLERRTGIAREGRTVRDAHLYSSDFLRLRETPGERWVFAAQCVLTRENTRTPQGPVRLGGEGRLADVEVLDPAPAWPEPPEDFPGGRVLVYLATPGIWRVRAPDGRWRTTWRPPLPRHAVVRAAAITGPDAVASASPDGSGGVRGAWLRWAVPAGSVYLVQFGGGDPAGTALEWARKTHGTALGADQPDPIGRRLATAGFGVVLTGRWQ</sequence>
<dbReference type="KEGG" id="thao:NI17_020385"/>
<dbReference type="Proteomes" id="UP000265719">
    <property type="component" value="Chromosome"/>
</dbReference>
<keyword evidence="2" id="KW-1185">Reference proteome</keyword>
<accession>A0A399G384</accession>
<name>A0A399G384_9ACTN</name>
<proteinExistence type="predicted"/>
<dbReference type="Pfam" id="PF09700">
    <property type="entry name" value="Cas_Cmr3"/>
    <property type="match status" value="1"/>
</dbReference>
<dbReference type="Gene3D" id="2.60.40.4350">
    <property type="match status" value="1"/>
</dbReference>
<organism evidence="1 2">
    <name type="scientific">Thermobifida halotolerans</name>
    <dbReference type="NCBI Taxonomy" id="483545"/>
    <lineage>
        <taxon>Bacteria</taxon>
        <taxon>Bacillati</taxon>
        <taxon>Actinomycetota</taxon>
        <taxon>Actinomycetes</taxon>
        <taxon>Streptosporangiales</taxon>
        <taxon>Nocardiopsidaceae</taxon>
        <taxon>Thermobifida</taxon>
    </lineage>
</organism>
<dbReference type="RefSeq" id="WP_084012717.1">
    <property type="nucleotide sequence ID" value="NZ_CP063196.1"/>
</dbReference>
<dbReference type="InterPro" id="IPR019117">
    <property type="entry name" value="CRISPR-assoc_protein_Cmr3"/>
</dbReference>
<protein>
    <submittedName>
        <fullName evidence="1">Uncharacterized protein</fullName>
    </submittedName>
</protein>